<keyword evidence="1" id="KW-0812">Transmembrane</keyword>
<evidence type="ECO:0000256" key="1">
    <source>
        <dbReference type="SAM" id="Phobius"/>
    </source>
</evidence>
<name>A0A2S4RVT3_CITAM</name>
<sequence>MQIMQKKEKSITTGGIFSSLTETVIILYFGVVQGRYILLILHVADKLALLPDLSFVLAFLQFELFRV</sequence>
<evidence type="ECO:0000313" key="3">
    <source>
        <dbReference type="Proteomes" id="UP000237003"/>
    </source>
</evidence>
<keyword evidence="1" id="KW-0472">Membrane</keyword>
<accession>A0A2S4RVT3</accession>
<keyword evidence="1" id="KW-1133">Transmembrane helix</keyword>
<protein>
    <submittedName>
        <fullName evidence="2">Uncharacterized protein</fullName>
    </submittedName>
</protein>
<evidence type="ECO:0000313" key="2">
    <source>
        <dbReference type="EMBL" id="POU64462.1"/>
    </source>
</evidence>
<feature type="transmembrane region" description="Helical" evidence="1">
    <location>
        <begin position="12"/>
        <end position="31"/>
    </location>
</feature>
<proteinExistence type="predicted"/>
<reference evidence="2 3" key="1">
    <citation type="submission" date="2018-01" db="EMBL/GenBank/DDBJ databases">
        <title>Complete genome sequences of 14 Citrobacter spp. isolated from plant in Canada.</title>
        <authorList>
            <person name="Bhandare S.G."/>
            <person name="Colavecchio A."/>
            <person name="Jeukens J."/>
            <person name="Emond-Rheault J.-G."/>
            <person name="Freschi L."/>
            <person name="Hamel J."/>
            <person name="Kukavica-Ibrulj I."/>
            <person name="Levesque R."/>
            <person name="Goodridge L."/>
        </authorList>
    </citation>
    <scope>NUCLEOTIDE SEQUENCE [LARGE SCALE GENOMIC DNA]</scope>
    <source>
        <strain evidence="2 3">S1285</strain>
    </source>
</reference>
<organism evidence="2 3">
    <name type="scientific">Citrobacter amalonaticus</name>
    <dbReference type="NCBI Taxonomy" id="35703"/>
    <lineage>
        <taxon>Bacteria</taxon>
        <taxon>Pseudomonadati</taxon>
        <taxon>Pseudomonadota</taxon>
        <taxon>Gammaproteobacteria</taxon>
        <taxon>Enterobacterales</taxon>
        <taxon>Enterobacteriaceae</taxon>
        <taxon>Citrobacter</taxon>
    </lineage>
</organism>
<dbReference type="AlphaFoldDB" id="A0A2S4RVT3"/>
<gene>
    <name evidence="2" type="ORF">C3430_14850</name>
</gene>
<dbReference type="EMBL" id="PQLX01000005">
    <property type="protein sequence ID" value="POU64462.1"/>
    <property type="molecule type" value="Genomic_DNA"/>
</dbReference>
<dbReference type="Proteomes" id="UP000237003">
    <property type="component" value="Unassembled WGS sequence"/>
</dbReference>
<comment type="caution">
    <text evidence="2">The sequence shown here is derived from an EMBL/GenBank/DDBJ whole genome shotgun (WGS) entry which is preliminary data.</text>
</comment>